<dbReference type="Proteomes" id="UP000199169">
    <property type="component" value="Unassembled WGS sequence"/>
</dbReference>
<name>A0A1A8XFD3_9PROT</name>
<dbReference type="AlphaFoldDB" id="A0A1A8XFD3"/>
<sequence>MPITNGSGAFTTFKTAAGSGVVVAQRKRTLLFADATTVVRVTPDT</sequence>
<gene>
    <name evidence="1" type="ORF">ACCAA_1170019</name>
</gene>
<proteinExistence type="predicted"/>
<accession>A0A1A8XFD3</accession>
<evidence type="ECO:0000313" key="2">
    <source>
        <dbReference type="Proteomes" id="UP000199169"/>
    </source>
</evidence>
<keyword evidence="2" id="KW-1185">Reference proteome</keyword>
<dbReference type="STRING" id="1860102.ACCAA_1170019"/>
<dbReference type="EMBL" id="FLQX01000021">
    <property type="protein sequence ID" value="SBT03875.1"/>
    <property type="molecule type" value="Genomic_DNA"/>
</dbReference>
<protein>
    <submittedName>
        <fullName evidence="1">Uncharacterized protein</fullName>
    </submittedName>
</protein>
<organism evidence="1 2">
    <name type="scientific">Candidatus Accumulibacter aalborgensis</name>
    <dbReference type="NCBI Taxonomy" id="1860102"/>
    <lineage>
        <taxon>Bacteria</taxon>
        <taxon>Pseudomonadati</taxon>
        <taxon>Pseudomonadota</taxon>
        <taxon>Betaproteobacteria</taxon>
        <taxon>Candidatus Accumulibacter</taxon>
    </lineage>
</organism>
<reference evidence="2" key="1">
    <citation type="submission" date="2016-06" db="EMBL/GenBank/DDBJ databases">
        <authorList>
            <person name="McIlroy S.J."/>
            <person name="Karst S.M."/>
            <person name="Albertsen M."/>
        </authorList>
    </citation>
    <scope>NUCLEOTIDE SEQUENCE [LARGE SCALE GENOMIC DNA]</scope>
</reference>
<evidence type="ECO:0000313" key="1">
    <source>
        <dbReference type="EMBL" id="SBT03875.1"/>
    </source>
</evidence>